<comment type="caution">
    <text evidence="11">The sequence shown here is derived from an EMBL/GenBank/DDBJ whole genome shotgun (WGS) entry which is preliminary data.</text>
</comment>
<feature type="transmembrane region" description="Helical" evidence="10">
    <location>
        <begin position="160"/>
        <end position="186"/>
    </location>
</feature>
<evidence type="ECO:0000256" key="6">
    <source>
        <dbReference type="ARBA" id="ARBA00022989"/>
    </source>
</evidence>
<evidence type="ECO:0000256" key="9">
    <source>
        <dbReference type="ARBA" id="ARBA00023136"/>
    </source>
</evidence>
<dbReference type="EMBL" id="SELW01000331">
    <property type="protein sequence ID" value="TID29177.1"/>
    <property type="molecule type" value="Genomic_DNA"/>
</dbReference>
<reference evidence="11 12" key="1">
    <citation type="journal article" date="2019" name="Front. Genet.">
        <title>Whole-Genome Sequencing of the Opportunistic Yeast Pathogen Candida inconspicua Uncovers Its Hybrid Origin.</title>
        <authorList>
            <person name="Mixao V."/>
            <person name="Hansen A.P."/>
            <person name="Saus E."/>
            <person name="Boekhout T."/>
            <person name="Lass-Florl C."/>
            <person name="Gabaldon T."/>
        </authorList>
    </citation>
    <scope>NUCLEOTIDE SEQUENCE [LARGE SCALE GENOMIC DNA]</scope>
    <source>
        <strain evidence="11 12">CBS 180</strain>
    </source>
</reference>
<dbReference type="InterPro" id="IPR007290">
    <property type="entry name" value="Arv1"/>
</dbReference>
<keyword evidence="4 10" id="KW-0812">Transmembrane</keyword>
<keyword evidence="7 10" id="KW-0445">Lipid transport</keyword>
<keyword evidence="12" id="KW-1185">Reference proteome</keyword>
<keyword evidence="3 10" id="KW-0813">Transport</keyword>
<protein>
    <recommendedName>
        <fullName evidence="10">Protein ARV</fullName>
    </recommendedName>
</protein>
<evidence type="ECO:0000256" key="5">
    <source>
        <dbReference type="ARBA" id="ARBA00022824"/>
    </source>
</evidence>
<dbReference type="GO" id="GO:0005789">
    <property type="term" value="C:endoplasmic reticulum membrane"/>
    <property type="evidence" value="ECO:0007669"/>
    <property type="project" value="UniProtKB-SubCell"/>
</dbReference>
<evidence type="ECO:0000313" key="11">
    <source>
        <dbReference type="EMBL" id="TID29177.1"/>
    </source>
</evidence>
<comment type="function">
    <text evidence="10">Regulates also the sphingolipid metabolism.</text>
</comment>
<dbReference type="GO" id="GO:0006665">
    <property type="term" value="P:sphingolipid metabolic process"/>
    <property type="evidence" value="ECO:0007669"/>
    <property type="project" value="UniProtKB-UniRule"/>
</dbReference>
<evidence type="ECO:0000256" key="3">
    <source>
        <dbReference type="ARBA" id="ARBA00022448"/>
    </source>
</evidence>
<feature type="transmembrane region" description="Helical" evidence="10">
    <location>
        <begin position="313"/>
        <end position="331"/>
    </location>
</feature>
<comment type="function">
    <text evidence="10">Mediator of sterol homeostasis involved in sterol uptake, trafficking and distribution into membranes.</text>
</comment>
<evidence type="ECO:0000256" key="1">
    <source>
        <dbReference type="ARBA" id="ARBA00004477"/>
    </source>
</evidence>
<name>A0A4T0X215_9ASCO</name>
<keyword evidence="10" id="KW-0746">Sphingolipid metabolism</keyword>
<dbReference type="GO" id="GO:0097036">
    <property type="term" value="P:regulation of plasma membrane sterol distribution"/>
    <property type="evidence" value="ECO:0007669"/>
    <property type="project" value="UniProtKB-UniRule"/>
</dbReference>
<organism evidence="11 12">
    <name type="scientific">Pichia inconspicua</name>
    <dbReference type="NCBI Taxonomy" id="52247"/>
    <lineage>
        <taxon>Eukaryota</taxon>
        <taxon>Fungi</taxon>
        <taxon>Dikarya</taxon>
        <taxon>Ascomycota</taxon>
        <taxon>Saccharomycotina</taxon>
        <taxon>Pichiomycetes</taxon>
        <taxon>Pichiales</taxon>
        <taxon>Pichiaceae</taxon>
        <taxon>Pichia</taxon>
    </lineage>
</organism>
<dbReference type="AlphaFoldDB" id="A0A4T0X215"/>
<dbReference type="Pfam" id="PF04161">
    <property type="entry name" value="Arv1"/>
    <property type="match status" value="1"/>
</dbReference>
<feature type="transmembrane region" description="Helical" evidence="10">
    <location>
        <begin position="277"/>
        <end position="301"/>
    </location>
</feature>
<comment type="subcellular location">
    <subcellularLocation>
        <location evidence="1 10">Endoplasmic reticulum membrane</location>
        <topology evidence="1 10">Multi-pass membrane protein</topology>
    </subcellularLocation>
    <subcellularLocation>
        <location evidence="10">Golgi apparatus membrane</location>
        <topology evidence="10">Multi-pass membrane protein</topology>
    </subcellularLocation>
</comment>
<evidence type="ECO:0000256" key="2">
    <source>
        <dbReference type="ARBA" id="ARBA00009187"/>
    </source>
</evidence>
<dbReference type="GO" id="GO:0032366">
    <property type="term" value="P:intracellular sterol transport"/>
    <property type="evidence" value="ECO:0007669"/>
    <property type="project" value="UniProtKB-UniRule"/>
</dbReference>
<comment type="similarity">
    <text evidence="2 10">Belongs to the ARV1 family.</text>
</comment>
<keyword evidence="8 10" id="KW-0443">Lipid metabolism</keyword>
<feature type="transmembrane region" description="Helical" evidence="10">
    <location>
        <begin position="381"/>
        <end position="402"/>
    </location>
</feature>
<proteinExistence type="inferred from homology"/>
<gene>
    <name evidence="11" type="ORF">CANINC_002134</name>
</gene>
<evidence type="ECO:0000256" key="8">
    <source>
        <dbReference type="ARBA" id="ARBA00023098"/>
    </source>
</evidence>
<dbReference type="OrthoDB" id="2192830at2759"/>
<dbReference type="PANTHER" id="PTHR14467">
    <property type="entry name" value="ARV1"/>
    <property type="match status" value="1"/>
</dbReference>
<evidence type="ECO:0000256" key="7">
    <source>
        <dbReference type="ARBA" id="ARBA00023055"/>
    </source>
</evidence>
<evidence type="ECO:0000256" key="4">
    <source>
        <dbReference type="ARBA" id="ARBA00022692"/>
    </source>
</evidence>
<dbReference type="GO" id="GO:0016125">
    <property type="term" value="P:sterol metabolic process"/>
    <property type="evidence" value="ECO:0007669"/>
    <property type="project" value="UniProtKB-UniRule"/>
</dbReference>
<dbReference type="GO" id="GO:0032541">
    <property type="term" value="C:cortical endoplasmic reticulum"/>
    <property type="evidence" value="ECO:0007669"/>
    <property type="project" value="TreeGrafter"/>
</dbReference>
<sequence length="431" mass="49463">MGCIIQPDIQEGYICINCGEFLPTLYEKYGEFHIRLSPCQHCNSIADKYIEYDNVLLFIDLILLKPTAYRHTIYNVFLAPNKEPFAQALKRTQSQTVKPLTNEASRSQHNQLTPLVFRLGILMMLFEVYITWAYQEKGYLENKEHTSLIIKLVLGSPLQYAYFLSTTILQNALLCVFLTYWGLIWLPIGCNTLYQDYQHSNLRSSSPETVFQSQSTPTCYTQAQILRNQSYRGYNSLQTPTRHQVFDRAVPSSQRLDNYSDHIKINHNQSKPSFVRVLNVMTATVLISNIIKLFPIVMLIWPYDSPILSATRIMVRIVHLLLLVEAIHIVFIDPKNHKTRHTLLLSSQATLSAMYASANVAQSSSNDYYCIIMVVLASEFFRFLISHVTIAFLASAVWGVSVREIGLDDWRMIKVGFSMVEDLGEYLLSQL</sequence>
<keyword evidence="10" id="KW-0333">Golgi apparatus</keyword>
<keyword evidence="5 10" id="KW-0256">Endoplasmic reticulum</keyword>
<dbReference type="GO" id="GO:0000139">
    <property type="term" value="C:Golgi membrane"/>
    <property type="evidence" value="ECO:0007669"/>
    <property type="project" value="UniProtKB-SubCell"/>
</dbReference>
<evidence type="ECO:0000313" key="12">
    <source>
        <dbReference type="Proteomes" id="UP000307173"/>
    </source>
</evidence>
<dbReference type="PANTHER" id="PTHR14467:SF0">
    <property type="entry name" value="PROTEIN ARV1"/>
    <property type="match status" value="1"/>
</dbReference>
<keyword evidence="6 10" id="KW-1133">Transmembrane helix</keyword>
<keyword evidence="9 10" id="KW-0472">Membrane</keyword>
<evidence type="ECO:0000256" key="10">
    <source>
        <dbReference type="RuleBase" id="RU368065"/>
    </source>
</evidence>
<dbReference type="Proteomes" id="UP000307173">
    <property type="component" value="Unassembled WGS sequence"/>
</dbReference>
<accession>A0A4T0X215</accession>
<feature type="transmembrane region" description="Helical" evidence="10">
    <location>
        <begin position="115"/>
        <end position="134"/>
    </location>
</feature>